<evidence type="ECO:0000313" key="4">
    <source>
        <dbReference type="Proteomes" id="UP000316079"/>
    </source>
</evidence>
<feature type="region of interest" description="Disordered" evidence="1">
    <location>
        <begin position="1031"/>
        <end position="1190"/>
    </location>
</feature>
<feature type="region of interest" description="Disordered" evidence="1">
    <location>
        <begin position="1205"/>
        <end position="1281"/>
    </location>
</feature>
<evidence type="ECO:0000259" key="2">
    <source>
        <dbReference type="Pfam" id="PF15232"/>
    </source>
</evidence>
<feature type="compositionally biased region" description="Basic and acidic residues" evidence="1">
    <location>
        <begin position="1074"/>
        <end position="1090"/>
    </location>
</feature>
<dbReference type="Proteomes" id="UP000316079">
    <property type="component" value="Unassembled WGS sequence"/>
</dbReference>
<feature type="compositionally biased region" description="Basic and acidic residues" evidence="1">
    <location>
        <begin position="260"/>
        <end position="278"/>
    </location>
</feature>
<feature type="region of interest" description="Disordered" evidence="1">
    <location>
        <begin position="158"/>
        <end position="183"/>
    </location>
</feature>
<dbReference type="EMBL" id="SRMA01026937">
    <property type="protein sequence ID" value="TRY65243.1"/>
    <property type="molecule type" value="Genomic_DNA"/>
</dbReference>
<name>A0A553NIG3_9TELE</name>
<gene>
    <name evidence="3" type="ORF">DNTS_014055</name>
</gene>
<feature type="compositionally biased region" description="Basic and acidic residues" evidence="1">
    <location>
        <begin position="1820"/>
        <end position="1833"/>
    </location>
</feature>
<feature type="region of interest" description="Disordered" evidence="1">
    <location>
        <begin position="260"/>
        <end position="329"/>
    </location>
</feature>
<proteinExistence type="predicted"/>
<dbReference type="OrthoDB" id="8945866at2759"/>
<protein>
    <recommendedName>
        <fullName evidence="2">DUF4585 domain-containing protein</fullName>
    </recommendedName>
</protein>
<feature type="compositionally biased region" description="Polar residues" evidence="1">
    <location>
        <begin position="1788"/>
        <end position="1811"/>
    </location>
</feature>
<feature type="compositionally biased region" description="Basic and acidic residues" evidence="1">
    <location>
        <begin position="460"/>
        <end position="469"/>
    </location>
</feature>
<feature type="compositionally biased region" description="Basic and acidic residues" evidence="1">
    <location>
        <begin position="1152"/>
        <end position="1185"/>
    </location>
</feature>
<feature type="compositionally biased region" description="Basic and acidic residues" evidence="1">
    <location>
        <begin position="1548"/>
        <end position="1560"/>
    </location>
</feature>
<dbReference type="PANTHER" id="PTHR33775">
    <property type="entry name" value="CARDIAC-ENRICHED FHL2-INTERACTING PROTEIN-RELATED"/>
    <property type="match status" value="1"/>
</dbReference>
<feature type="compositionally biased region" description="Low complexity" evidence="1">
    <location>
        <begin position="162"/>
        <end position="173"/>
    </location>
</feature>
<accession>A0A553NIG3</accession>
<dbReference type="PANTHER" id="PTHR33775:SF2">
    <property type="entry name" value="CARDIAC-ENRICHED FHL2-INTERACTING PROTEIN"/>
    <property type="match status" value="1"/>
</dbReference>
<feature type="region of interest" description="Disordered" evidence="1">
    <location>
        <begin position="1471"/>
        <end position="1693"/>
    </location>
</feature>
<feature type="compositionally biased region" description="Basic and acidic residues" evidence="1">
    <location>
        <begin position="1631"/>
        <end position="1665"/>
    </location>
</feature>
<dbReference type="STRING" id="623744.A0A553NIG3"/>
<feature type="region of interest" description="Disordered" evidence="1">
    <location>
        <begin position="831"/>
        <end position="867"/>
    </location>
</feature>
<comment type="caution">
    <text evidence="3">The sequence shown here is derived from an EMBL/GenBank/DDBJ whole genome shotgun (WGS) entry which is preliminary data.</text>
</comment>
<sequence length="1833" mass="203722">MSNHEKRHRATIQHLRYLKSFMDEIDREVMSLTDRAFKSLCIGDEAIYNDSEFSPSPVCFHKPTVEDATKKSKERSLSAGTNLNMLPLNDANNPLGVSKKLSKDSALFAIASIKNGEHTKMTNGDSWDKSALLSIQKELSEFSSDYHSLTAEHLSQAKNLDKGSSNKSSKDGSIPSGKSLKTKQLKNNKLKKLNCINFFLHSEFSPFLSWREFNTFSLGHEHISEILSNKSPEWYDSPLYKELTAAHGRYTLSLPALVREESETSPKTSETHSCKSERSPLQSTPPSVPQKPGKEKENVQNNIPSKAPSLAPEQRCNSERAEPCAPWRKSRSRAKSAALLGHSFTNSPVCERTNVWEGSRKTFNNAVKTIEDQTSASSTPFSISQLLTPVIPSRHGTGTSEILQTVLSPSLEVPALPEKGLHPSPEIKREGYKSIASSLLFNLKDNRKRVKTMYSPPKFKGSDGTHQNKDSPLSEALNTRLEVPEVSETISSSRQRVITPMSPLLETADAQTCFSPKVPDDYLALSLLQSGKVKSNRSPFANKAHYPSLQLYRKNSSEEIYSNSQTLLDTSPQVCKDKVIKDPGKLIKEKESQNRNNQELGGNVKECSASLDCEGTIRINSRKSPCVSLANLDKPTGTSEMDMLNSKVAQKSPNKVKELDQKETALKRAFSAQQNNYIKSQRFVSSDDDDLKEDCSNSVKDLLIKDKSPCDELSKHSAVEKTRHVKEDIVLKEKALDGQAFKGTIRIEGHTLMKDLKMVAMETQREIKANPETMKGNTSLKRALFASMEQGASKTHAPCKKENVVMDKFDLAKMALEEVIADREQRKLQTKAVSTAESSPIGRKHADCNETQGGTTPLSTENRQVPSEFPSNLTKEVNSQNIVSALKANQQTMSEVMAKHGDVPDVKLARSCKQGDTGQCQHSEPIKHQETDRLEIRTHDDKDCKKHQKKELMNENVSDALKSAKSKDLPESHNVDFEEQCGEKVCVDHKGSLYKPEIPPRRGRSNSQSKESFDSSVIKAEEIEIIKDNKVQTSQSKNKGPVRGNVSALKEKYDKESKMNQKDVQKGRFVGSEKPLKEGHYDGAPKDKIPNKLVPPKLTISDIDNGTYSVMCNDMDSETGEPSIMSSRESVKEEELLSSPEKPSITQLSPRHAPEPESNRNQRMQDKIRSNETKEGDSKDSDKSIKSKGASKSYVKEFLSGLLGLSSSEKGQAVEEHEEELPETLSSSESLKTDQIRKDSITIYDILGNPPSVSSPNDNQSNHESGSSNSSEPSMLNKSESVGQANDLFKNVCRMNETVEGNAKENIQKTMVELCPEGTNESTPDVSFQGGSPPKDFDKRGWVYSLIESARDLSQIQESKVSSKNIGPDICQKMLQDQFIASGNNGELDILKDSSILPVSIPDRSGKSPQPNQPPMHFLTLPVSGKDRKLSAGSISMSEEEECFSAVSTLSEGVESYETSLGDSLEENVASALQSEDVDECKESGDGSVSACSGNDGHGPSKPPVVPPKTEKALRRAMKLTTRRIQKAEAKSKSERKGRSGDKSGSQKSERRHQSDRPEQRSLSSDRISSKHNRELDDELKRQNLQENEAYKQPHNYPMIHTGDSVIHSPEEQNGTSKEIIQEKLGTGHLSDVREGRSNEKSLPKKLERRTQSLDRFLRDKDENMSSHVGKHCGSEISKQESQHSNPKASPMRHNSFEHTYAAAQSFPMTQRKLLQDPDSGQYFLVDMPVQVKTKTFFDPETKSYVQLPVQSPESAVRQAQPLEVMSTPPLVVFHGFVPVPVPSQKSLRTQESVNRLDQLTDFEPSQNGDHSFTEPLYVKQDHTPEEEIDSVR</sequence>
<dbReference type="InterPro" id="IPR027838">
    <property type="entry name" value="DUF4585"/>
</dbReference>
<evidence type="ECO:0000313" key="3">
    <source>
        <dbReference type="EMBL" id="TRY65243.1"/>
    </source>
</evidence>
<reference evidence="3 4" key="1">
    <citation type="journal article" date="2019" name="Sci. Data">
        <title>Hybrid genome assembly and annotation of Danionella translucida.</title>
        <authorList>
            <person name="Kadobianskyi M."/>
            <person name="Schulze L."/>
            <person name="Schuelke M."/>
            <person name="Judkewitz B."/>
        </authorList>
    </citation>
    <scope>NUCLEOTIDE SEQUENCE [LARGE SCALE GENOMIC DNA]</scope>
    <source>
        <strain evidence="3 4">Bolton</strain>
    </source>
</reference>
<feature type="region of interest" description="Disordered" evidence="1">
    <location>
        <begin position="1399"/>
        <end position="1421"/>
    </location>
</feature>
<feature type="region of interest" description="Disordered" evidence="1">
    <location>
        <begin position="1788"/>
        <end position="1833"/>
    </location>
</feature>
<dbReference type="GO" id="GO:0030018">
    <property type="term" value="C:Z disc"/>
    <property type="evidence" value="ECO:0007669"/>
    <property type="project" value="TreeGrafter"/>
</dbReference>
<organism evidence="3 4">
    <name type="scientific">Danionella cerebrum</name>
    <dbReference type="NCBI Taxonomy" id="2873325"/>
    <lineage>
        <taxon>Eukaryota</taxon>
        <taxon>Metazoa</taxon>
        <taxon>Chordata</taxon>
        <taxon>Craniata</taxon>
        <taxon>Vertebrata</taxon>
        <taxon>Euteleostomi</taxon>
        <taxon>Actinopterygii</taxon>
        <taxon>Neopterygii</taxon>
        <taxon>Teleostei</taxon>
        <taxon>Ostariophysi</taxon>
        <taxon>Cypriniformes</taxon>
        <taxon>Danionidae</taxon>
        <taxon>Danioninae</taxon>
        <taxon>Danionella</taxon>
    </lineage>
</organism>
<feature type="compositionally biased region" description="Basic and acidic residues" evidence="1">
    <location>
        <begin position="1231"/>
        <end position="1240"/>
    </location>
</feature>
<keyword evidence="4" id="KW-1185">Reference proteome</keyword>
<evidence type="ECO:0000256" key="1">
    <source>
        <dbReference type="SAM" id="MobiDB-lite"/>
    </source>
</evidence>
<feature type="compositionally biased region" description="Basic residues" evidence="1">
    <location>
        <begin position="1515"/>
        <end position="1525"/>
    </location>
</feature>
<feature type="compositionally biased region" description="Low complexity" evidence="1">
    <location>
        <begin position="1259"/>
        <end position="1279"/>
    </location>
</feature>
<dbReference type="InterPro" id="IPR052303">
    <property type="entry name" value="CEFIP"/>
</dbReference>
<feature type="domain" description="DUF4585" evidence="2">
    <location>
        <begin position="1707"/>
        <end position="1775"/>
    </location>
</feature>
<feature type="compositionally biased region" description="Basic and acidic residues" evidence="1">
    <location>
        <begin position="1568"/>
        <end position="1592"/>
    </location>
</feature>
<dbReference type="Pfam" id="PF15232">
    <property type="entry name" value="DUF4585"/>
    <property type="match status" value="1"/>
</dbReference>
<feature type="compositionally biased region" description="Polar residues" evidence="1">
    <location>
        <begin position="849"/>
        <end position="867"/>
    </location>
</feature>
<feature type="region of interest" description="Disordered" evidence="1">
    <location>
        <begin position="992"/>
        <end position="1015"/>
    </location>
</feature>
<feature type="compositionally biased region" description="Basic and acidic residues" evidence="1">
    <location>
        <begin position="1049"/>
        <end position="1066"/>
    </location>
</feature>
<feature type="compositionally biased region" description="Basic and acidic residues" evidence="1">
    <location>
        <begin position="1526"/>
        <end position="1542"/>
    </location>
</feature>
<dbReference type="GO" id="GO:0070886">
    <property type="term" value="P:positive regulation of calcineurin-NFAT signaling cascade"/>
    <property type="evidence" value="ECO:0007669"/>
    <property type="project" value="TreeGrafter"/>
</dbReference>
<feature type="region of interest" description="Disordered" evidence="1">
    <location>
        <begin position="454"/>
        <end position="474"/>
    </location>
</feature>